<dbReference type="Gene3D" id="3.30.360.10">
    <property type="entry name" value="Dihydrodipicolinate Reductase, domain 2"/>
    <property type="match status" value="1"/>
</dbReference>
<dbReference type="InterPro" id="IPR050463">
    <property type="entry name" value="Gfo/Idh/MocA_oxidrdct_glycsds"/>
</dbReference>
<keyword evidence="5" id="KW-1185">Reference proteome</keyword>
<sequence length="355" mass="38529">MATKSPAPLSFVQVGMGGWGRSWAEELQKYPELSHTVGYVDVEPEMLRLLRRDVGIPEPLCFGSLQDALAATEAEAVLVTTALPGHAPVAIEALEAGKHVLVEKPIAPTIADARRMIDAAQAAGRMLMVSQNYRFYPAAQTAARLVRDGELGPVGSVSLQFRKYGNTADPATNAHYRIAQPLLLDMAIHHFDLMRFVLDAEPVSVASVTSNPPWSRFVEPPTAVTTVRFPNDVTVAYEGSWVSSGRPTTWAGDWRVECEQGAIEWTGRDDLTTDSDRVLIRRLGKKPQEVKLPAMDRFDRAGSVREFRDAIREGRSPVTSGEANLGTLALTLAAIEASITGRPQDVAAMLDGDAA</sequence>
<proteinExistence type="predicted"/>
<dbReference type="InterPro" id="IPR000683">
    <property type="entry name" value="Gfo/Idh/MocA-like_OxRdtase_N"/>
</dbReference>
<evidence type="ECO:0000256" key="1">
    <source>
        <dbReference type="ARBA" id="ARBA00023002"/>
    </source>
</evidence>
<evidence type="ECO:0000313" key="5">
    <source>
        <dbReference type="Proteomes" id="UP001589896"/>
    </source>
</evidence>
<keyword evidence="1" id="KW-0560">Oxidoreductase</keyword>
<evidence type="ECO:0000259" key="2">
    <source>
        <dbReference type="Pfam" id="PF01408"/>
    </source>
</evidence>
<dbReference type="PANTHER" id="PTHR43818:SF11">
    <property type="entry name" value="BCDNA.GH03377"/>
    <property type="match status" value="1"/>
</dbReference>
<dbReference type="Gene3D" id="3.40.50.720">
    <property type="entry name" value="NAD(P)-binding Rossmann-like Domain"/>
    <property type="match status" value="1"/>
</dbReference>
<feature type="domain" description="GFO/IDH/MocA-like oxidoreductase" evidence="3">
    <location>
        <begin position="140"/>
        <end position="264"/>
    </location>
</feature>
<dbReference type="Pfam" id="PF01408">
    <property type="entry name" value="GFO_IDH_MocA"/>
    <property type="match status" value="1"/>
</dbReference>
<reference evidence="4 5" key="1">
    <citation type="submission" date="2024-09" db="EMBL/GenBank/DDBJ databases">
        <authorList>
            <person name="Sun Q."/>
            <person name="Mori K."/>
        </authorList>
    </citation>
    <scope>NUCLEOTIDE SEQUENCE [LARGE SCALE GENOMIC DNA]</scope>
    <source>
        <strain evidence="4 5">KCTC 23076</strain>
    </source>
</reference>
<feature type="domain" description="Gfo/Idh/MocA-like oxidoreductase N-terminal" evidence="2">
    <location>
        <begin position="11"/>
        <end position="130"/>
    </location>
</feature>
<protein>
    <submittedName>
        <fullName evidence="4">Gfo/Idh/MocA family protein</fullName>
    </submittedName>
</protein>
<comment type="caution">
    <text evidence="4">The sequence shown here is derived from an EMBL/GenBank/DDBJ whole genome shotgun (WGS) entry which is preliminary data.</text>
</comment>
<dbReference type="EMBL" id="JBHLTG010000008">
    <property type="protein sequence ID" value="MFC0681466.1"/>
    <property type="molecule type" value="Genomic_DNA"/>
</dbReference>
<dbReference type="RefSeq" id="WP_386674133.1">
    <property type="nucleotide sequence ID" value="NZ_JBHLTG010000008.1"/>
</dbReference>
<dbReference type="SUPFAM" id="SSF51735">
    <property type="entry name" value="NAD(P)-binding Rossmann-fold domains"/>
    <property type="match status" value="1"/>
</dbReference>
<name>A0ABV6RXF1_9GAMM</name>
<dbReference type="Proteomes" id="UP001589896">
    <property type="component" value="Unassembled WGS sequence"/>
</dbReference>
<evidence type="ECO:0000259" key="3">
    <source>
        <dbReference type="Pfam" id="PF22725"/>
    </source>
</evidence>
<gene>
    <name evidence="4" type="ORF">ACFFGH_26860</name>
</gene>
<dbReference type="InterPro" id="IPR055170">
    <property type="entry name" value="GFO_IDH_MocA-like_dom"/>
</dbReference>
<dbReference type="Pfam" id="PF22725">
    <property type="entry name" value="GFO_IDH_MocA_C3"/>
    <property type="match status" value="1"/>
</dbReference>
<dbReference type="PANTHER" id="PTHR43818">
    <property type="entry name" value="BCDNA.GH03377"/>
    <property type="match status" value="1"/>
</dbReference>
<organism evidence="4 5">
    <name type="scientific">Lysobacter korlensis</name>
    <dbReference type="NCBI Taxonomy" id="553636"/>
    <lineage>
        <taxon>Bacteria</taxon>
        <taxon>Pseudomonadati</taxon>
        <taxon>Pseudomonadota</taxon>
        <taxon>Gammaproteobacteria</taxon>
        <taxon>Lysobacterales</taxon>
        <taxon>Lysobacteraceae</taxon>
        <taxon>Lysobacter</taxon>
    </lineage>
</organism>
<dbReference type="InterPro" id="IPR036291">
    <property type="entry name" value="NAD(P)-bd_dom_sf"/>
</dbReference>
<dbReference type="SUPFAM" id="SSF55347">
    <property type="entry name" value="Glyceraldehyde-3-phosphate dehydrogenase-like, C-terminal domain"/>
    <property type="match status" value="1"/>
</dbReference>
<accession>A0ABV6RXF1</accession>
<evidence type="ECO:0000313" key="4">
    <source>
        <dbReference type="EMBL" id="MFC0681466.1"/>
    </source>
</evidence>